<feature type="transmembrane region" description="Helical" evidence="1">
    <location>
        <begin position="7"/>
        <end position="26"/>
    </location>
</feature>
<keyword evidence="1" id="KW-0812">Transmembrane</keyword>
<dbReference type="Proteomes" id="UP000251577">
    <property type="component" value="Unassembled WGS sequence"/>
</dbReference>
<name>A0A364V6Z4_9CORY</name>
<sequence length="67" mass="7769">MAVDRDGVAAQIIVGIAYAPAGGLFGGFRRWFLLWFPWWSLLWFPWFLWWLSRLGSHSGPLSPFLFP</sequence>
<evidence type="ECO:0000256" key="1">
    <source>
        <dbReference type="SAM" id="Phobius"/>
    </source>
</evidence>
<comment type="caution">
    <text evidence="2">The sequence shown here is derived from an EMBL/GenBank/DDBJ whole genome shotgun (WGS) entry which is preliminary data.</text>
</comment>
<proteinExistence type="predicted"/>
<organism evidence="2 3">
    <name type="scientific">Corynebacterium heidelbergense</name>
    <dbReference type="NCBI Taxonomy" id="2055947"/>
    <lineage>
        <taxon>Bacteria</taxon>
        <taxon>Bacillati</taxon>
        <taxon>Actinomycetota</taxon>
        <taxon>Actinomycetes</taxon>
        <taxon>Mycobacteriales</taxon>
        <taxon>Corynebacteriaceae</taxon>
        <taxon>Corynebacterium</taxon>
    </lineage>
</organism>
<evidence type="ECO:0000313" key="3">
    <source>
        <dbReference type="Proteomes" id="UP000251577"/>
    </source>
</evidence>
<keyword evidence="1" id="KW-0472">Membrane</keyword>
<keyword evidence="3" id="KW-1185">Reference proteome</keyword>
<keyword evidence="1" id="KW-1133">Transmembrane helix</keyword>
<evidence type="ECO:0000313" key="2">
    <source>
        <dbReference type="EMBL" id="RAV32326.1"/>
    </source>
</evidence>
<feature type="transmembrane region" description="Helical" evidence="1">
    <location>
        <begin position="32"/>
        <end position="51"/>
    </location>
</feature>
<dbReference type="EMBL" id="QHCV01000027">
    <property type="protein sequence ID" value="RAV32326.1"/>
    <property type="molecule type" value="Genomic_DNA"/>
</dbReference>
<protein>
    <submittedName>
        <fullName evidence="2">Uncharacterized protein</fullName>
    </submittedName>
</protein>
<reference evidence="2 3" key="1">
    <citation type="journal article" date="2018" name="Syst. Appl. Microbiol.">
        <title>Corynebacterium heidelbergense sp. nov., isolated from the preen glands of Egyptian geese (Alopochen aegyptiacus).</title>
        <authorList>
            <person name="Braun M.S."/>
            <person name="Wang E."/>
            <person name="Zimmermann S."/>
            <person name="Wink M."/>
        </authorList>
    </citation>
    <scope>NUCLEOTIDE SEQUENCE [LARGE SCALE GENOMIC DNA]</scope>
    <source>
        <strain evidence="2 3">647</strain>
    </source>
</reference>
<accession>A0A364V6Z4</accession>
<gene>
    <name evidence="2" type="ORF">DLJ54_03805</name>
</gene>
<dbReference type="AlphaFoldDB" id="A0A364V6Z4"/>